<dbReference type="SUPFAM" id="SSF56112">
    <property type="entry name" value="Protein kinase-like (PK-like)"/>
    <property type="match status" value="1"/>
</dbReference>
<dbReference type="InterPro" id="IPR011992">
    <property type="entry name" value="EF-hand-dom_pair"/>
</dbReference>
<sequence>MEGNYTSACDLWSVGVITYALLSSQVPFFANKRRVLIEKIKKGKFDFKGRRWKYVTQQAKDFVSDLLQVDPEVRPTADEARKSLWLNRTFTQTVRVSDEMEGDVSASIYNFSNYSQLQKLALMIVAHKSSSDEIGFLRKAFEKYEKGAGVISKSEFQTCLVDYGYSTEELDRMFEAVVSSVSE</sequence>
<name>A0A7R9W389_9STRA</name>
<dbReference type="EMBL" id="HBED01022572">
    <property type="protein sequence ID" value="CAD8312478.1"/>
    <property type="molecule type" value="Transcribed_RNA"/>
</dbReference>
<dbReference type="Gene3D" id="1.10.510.10">
    <property type="entry name" value="Transferase(Phosphotransferase) domain 1"/>
    <property type="match status" value="1"/>
</dbReference>
<feature type="domain" description="Protein kinase" evidence="6">
    <location>
        <begin position="1"/>
        <end position="86"/>
    </location>
</feature>
<dbReference type="PANTHER" id="PTHR24349">
    <property type="entry name" value="SERINE/THREONINE-PROTEIN KINASE"/>
    <property type="match status" value="1"/>
</dbReference>
<dbReference type="Pfam" id="PF00069">
    <property type="entry name" value="Pkinase"/>
    <property type="match status" value="1"/>
</dbReference>
<evidence type="ECO:0000256" key="3">
    <source>
        <dbReference type="ARBA" id="ARBA00022741"/>
    </source>
</evidence>
<dbReference type="Gene3D" id="1.10.238.10">
    <property type="entry name" value="EF-hand"/>
    <property type="match status" value="1"/>
</dbReference>
<accession>A0A7R9W389</accession>
<keyword evidence="5" id="KW-0067">ATP-binding</keyword>
<dbReference type="AlphaFoldDB" id="A0A7R9W389"/>
<keyword evidence="2" id="KW-0808">Transferase</keyword>
<reference evidence="7" key="1">
    <citation type="submission" date="2021-01" db="EMBL/GenBank/DDBJ databases">
        <authorList>
            <person name="Corre E."/>
            <person name="Pelletier E."/>
            <person name="Niang G."/>
            <person name="Scheremetjew M."/>
            <person name="Finn R."/>
            <person name="Kale V."/>
            <person name="Holt S."/>
            <person name="Cochrane G."/>
            <person name="Meng A."/>
            <person name="Brown T."/>
            <person name="Cohen L."/>
        </authorList>
    </citation>
    <scope>NUCLEOTIDE SEQUENCE</scope>
    <source>
        <strain evidence="7">CCMP147</strain>
    </source>
</reference>
<protein>
    <recommendedName>
        <fullName evidence="6">Protein kinase domain-containing protein</fullName>
    </recommendedName>
</protein>
<dbReference type="InterPro" id="IPR011009">
    <property type="entry name" value="Kinase-like_dom_sf"/>
</dbReference>
<dbReference type="PROSITE" id="PS50011">
    <property type="entry name" value="PROTEIN_KINASE_DOM"/>
    <property type="match status" value="1"/>
</dbReference>
<dbReference type="SUPFAM" id="SSF47473">
    <property type="entry name" value="EF-hand"/>
    <property type="match status" value="1"/>
</dbReference>
<evidence type="ECO:0000256" key="5">
    <source>
        <dbReference type="ARBA" id="ARBA00022840"/>
    </source>
</evidence>
<dbReference type="GO" id="GO:0005524">
    <property type="term" value="F:ATP binding"/>
    <property type="evidence" value="ECO:0007669"/>
    <property type="project" value="UniProtKB-KW"/>
</dbReference>
<evidence type="ECO:0000256" key="4">
    <source>
        <dbReference type="ARBA" id="ARBA00022777"/>
    </source>
</evidence>
<keyword evidence="3" id="KW-0547">Nucleotide-binding</keyword>
<dbReference type="GO" id="GO:0004674">
    <property type="term" value="F:protein serine/threonine kinase activity"/>
    <property type="evidence" value="ECO:0007669"/>
    <property type="project" value="UniProtKB-KW"/>
</dbReference>
<evidence type="ECO:0000256" key="2">
    <source>
        <dbReference type="ARBA" id="ARBA00022679"/>
    </source>
</evidence>
<dbReference type="InterPro" id="IPR050205">
    <property type="entry name" value="CDPK_Ser/Thr_kinases"/>
</dbReference>
<dbReference type="InterPro" id="IPR000719">
    <property type="entry name" value="Prot_kinase_dom"/>
</dbReference>
<evidence type="ECO:0000313" key="7">
    <source>
        <dbReference type="EMBL" id="CAD8312478.1"/>
    </source>
</evidence>
<proteinExistence type="predicted"/>
<keyword evidence="1" id="KW-0723">Serine/threonine-protein kinase</keyword>
<evidence type="ECO:0000256" key="1">
    <source>
        <dbReference type="ARBA" id="ARBA00022527"/>
    </source>
</evidence>
<gene>
    <name evidence="7" type="ORF">TDUB1175_LOCUS11267</name>
</gene>
<organism evidence="7">
    <name type="scientific">Pseudictyota dubia</name>
    <dbReference type="NCBI Taxonomy" id="2749911"/>
    <lineage>
        <taxon>Eukaryota</taxon>
        <taxon>Sar</taxon>
        <taxon>Stramenopiles</taxon>
        <taxon>Ochrophyta</taxon>
        <taxon>Bacillariophyta</taxon>
        <taxon>Mediophyceae</taxon>
        <taxon>Biddulphiophycidae</taxon>
        <taxon>Eupodiscales</taxon>
        <taxon>Odontellaceae</taxon>
        <taxon>Pseudictyota</taxon>
    </lineage>
</organism>
<evidence type="ECO:0000259" key="6">
    <source>
        <dbReference type="PROSITE" id="PS50011"/>
    </source>
</evidence>
<keyword evidence="4" id="KW-0418">Kinase</keyword>